<reference evidence="3" key="1">
    <citation type="submission" date="2022-07" db="EMBL/GenBank/DDBJ databases">
        <title>Genome Sequence of Physisporinus lineatus.</title>
        <authorList>
            <person name="Buettner E."/>
        </authorList>
    </citation>
    <scope>NUCLEOTIDE SEQUENCE</scope>
    <source>
        <strain evidence="3">VT162</strain>
    </source>
</reference>
<feature type="domain" description="DH" evidence="2">
    <location>
        <begin position="1012"/>
        <end position="1196"/>
    </location>
</feature>
<feature type="compositionally biased region" description="Low complexity" evidence="1">
    <location>
        <begin position="755"/>
        <end position="771"/>
    </location>
</feature>
<feature type="compositionally biased region" description="Polar residues" evidence="1">
    <location>
        <begin position="279"/>
        <end position="289"/>
    </location>
</feature>
<dbReference type="PANTHER" id="PTHR46572">
    <property type="entry name" value="RHO1 GDP-GTP EXCHANGE PROTEIN 1-RELATED"/>
    <property type="match status" value="1"/>
</dbReference>
<feature type="compositionally biased region" description="Acidic residues" evidence="1">
    <location>
        <begin position="805"/>
        <end position="825"/>
    </location>
</feature>
<accession>A0AAD5VAB9</accession>
<evidence type="ECO:0000256" key="1">
    <source>
        <dbReference type="SAM" id="MobiDB-lite"/>
    </source>
</evidence>
<feature type="compositionally biased region" description="Low complexity" evidence="1">
    <location>
        <begin position="107"/>
        <end position="134"/>
    </location>
</feature>
<feature type="compositionally biased region" description="Polar residues" evidence="1">
    <location>
        <begin position="302"/>
        <end position="332"/>
    </location>
</feature>
<dbReference type="Gene3D" id="1.20.900.10">
    <property type="entry name" value="Dbl homology (DH) domain"/>
    <property type="match status" value="2"/>
</dbReference>
<dbReference type="InterPro" id="IPR000219">
    <property type="entry name" value="DH_dom"/>
</dbReference>
<comment type="caution">
    <text evidence="3">The sequence shown here is derived from an EMBL/GenBank/DDBJ whole genome shotgun (WGS) entry which is preliminary data.</text>
</comment>
<dbReference type="CDD" id="cd04435">
    <property type="entry name" value="DEP_fRom2"/>
    <property type="match status" value="1"/>
</dbReference>
<dbReference type="EMBL" id="JANAWD010000062">
    <property type="protein sequence ID" value="KAJ3488668.1"/>
    <property type="molecule type" value="Genomic_DNA"/>
</dbReference>
<feature type="region of interest" description="Disordered" evidence="1">
    <location>
        <begin position="453"/>
        <end position="825"/>
    </location>
</feature>
<feature type="compositionally biased region" description="Low complexity" evidence="1">
    <location>
        <begin position="646"/>
        <end position="657"/>
    </location>
</feature>
<dbReference type="PROSITE" id="PS50010">
    <property type="entry name" value="DH_2"/>
    <property type="match status" value="2"/>
</dbReference>
<feature type="region of interest" description="Disordered" evidence="1">
    <location>
        <begin position="205"/>
        <end position="262"/>
    </location>
</feature>
<dbReference type="SUPFAM" id="SSF50729">
    <property type="entry name" value="PH domain-like"/>
    <property type="match status" value="1"/>
</dbReference>
<gene>
    <name evidence="3" type="ORF">NLI96_g2705</name>
</gene>
<protein>
    <recommendedName>
        <fullName evidence="2">DH domain-containing protein</fullName>
    </recommendedName>
</protein>
<dbReference type="PROSITE" id="PS00741">
    <property type="entry name" value="DH_1"/>
    <property type="match status" value="1"/>
</dbReference>
<feature type="region of interest" description="Disordered" evidence="1">
    <location>
        <begin position="358"/>
        <end position="436"/>
    </location>
</feature>
<dbReference type="CDD" id="cd00160">
    <property type="entry name" value="RhoGEF"/>
    <property type="match status" value="2"/>
</dbReference>
<feature type="compositionally biased region" description="Low complexity" evidence="1">
    <location>
        <begin position="223"/>
        <end position="233"/>
    </location>
</feature>
<feature type="compositionally biased region" description="Polar residues" evidence="1">
    <location>
        <begin position="460"/>
        <end position="474"/>
    </location>
</feature>
<feature type="compositionally biased region" description="Low complexity" evidence="1">
    <location>
        <begin position="534"/>
        <end position="548"/>
    </location>
</feature>
<feature type="compositionally biased region" description="Pro residues" evidence="1">
    <location>
        <begin position="725"/>
        <end position="742"/>
    </location>
</feature>
<evidence type="ECO:0000313" key="3">
    <source>
        <dbReference type="EMBL" id="KAJ3488668.1"/>
    </source>
</evidence>
<dbReference type="Gene3D" id="2.30.29.30">
    <property type="entry name" value="Pleckstrin-homology domain (PH domain)/Phosphotyrosine-binding domain (PTB)"/>
    <property type="match status" value="1"/>
</dbReference>
<feature type="compositionally biased region" description="Pro residues" evidence="1">
    <location>
        <begin position="591"/>
        <end position="608"/>
    </location>
</feature>
<dbReference type="SMART" id="SM00325">
    <property type="entry name" value="RhoGEF"/>
    <property type="match status" value="2"/>
</dbReference>
<dbReference type="PANTHER" id="PTHR46572:SF1">
    <property type="entry name" value="RHO1 GUANINE NUCLEOTIDE EXCHANGE FACTOR TUS1"/>
    <property type="match status" value="1"/>
</dbReference>
<dbReference type="GO" id="GO:0005085">
    <property type="term" value="F:guanyl-nucleotide exchange factor activity"/>
    <property type="evidence" value="ECO:0007669"/>
    <property type="project" value="InterPro"/>
</dbReference>
<organism evidence="3 4">
    <name type="scientific">Meripilus lineatus</name>
    <dbReference type="NCBI Taxonomy" id="2056292"/>
    <lineage>
        <taxon>Eukaryota</taxon>
        <taxon>Fungi</taxon>
        <taxon>Dikarya</taxon>
        <taxon>Basidiomycota</taxon>
        <taxon>Agaricomycotina</taxon>
        <taxon>Agaricomycetes</taxon>
        <taxon>Polyporales</taxon>
        <taxon>Meripilaceae</taxon>
        <taxon>Meripilus</taxon>
    </lineage>
</organism>
<dbReference type="SUPFAM" id="SSF48065">
    <property type="entry name" value="DBL homology domain (DH-domain)"/>
    <property type="match status" value="2"/>
</dbReference>
<feature type="region of interest" description="Disordered" evidence="1">
    <location>
        <begin position="107"/>
        <end position="136"/>
    </location>
</feature>
<dbReference type="InterPro" id="IPR052233">
    <property type="entry name" value="Rho-type_GEFs"/>
</dbReference>
<dbReference type="InterPro" id="IPR011993">
    <property type="entry name" value="PH-like_dom_sf"/>
</dbReference>
<name>A0AAD5VAB9_9APHY</name>
<feature type="region of interest" description="Disordered" evidence="1">
    <location>
        <begin position="278"/>
        <end position="332"/>
    </location>
</feature>
<dbReference type="Pfam" id="PF00621">
    <property type="entry name" value="RhoGEF"/>
    <property type="match status" value="2"/>
</dbReference>
<evidence type="ECO:0000259" key="2">
    <source>
        <dbReference type="PROSITE" id="PS50010"/>
    </source>
</evidence>
<keyword evidence="4" id="KW-1185">Reference proteome</keyword>
<dbReference type="InterPro" id="IPR035899">
    <property type="entry name" value="DBL_dom_sf"/>
</dbReference>
<feature type="compositionally biased region" description="Polar residues" evidence="1">
    <location>
        <begin position="549"/>
        <end position="558"/>
    </location>
</feature>
<evidence type="ECO:0000313" key="4">
    <source>
        <dbReference type="Proteomes" id="UP001212997"/>
    </source>
</evidence>
<feature type="compositionally biased region" description="Pro residues" evidence="1">
    <location>
        <begin position="382"/>
        <end position="413"/>
    </location>
</feature>
<sequence length="1528" mass="168778">MSLSRHVGRRAARSVSFQTPLSIESTKDFDDGYGEFVALPIIMVSGQDDRVGGGVSVGVSAGASSSSSGPSRKRMKIIHEVSDEYPQWSERMGEMGYPHSPSLSIIASPSSASASSSSSSLITPTSSSSSSSSTMAHWNTENSTIDYDVPSISSKSPDCPGAVERFFMGQREEVPMEIDSGGAIGIVGGTLGPAPPTTPDIDSSACGSCQHNQHQHHNSGRANNINNINNNNGTGNGTGTGMMSTLASRPNPSAPPPAPGDEELAALYNQVLIGFAEESPTTEVSSQRLPSPADRDYDSRSHYTNASNRYSDNTIDSQRSSHQPPARTPSQMGQFADCFPFLTLSDALVPERVRFTAHPVGLPSSPRGLPMSPTQGRLRPLPQIPGQPPPLPPPPPPPSMYSPPPSLPEPRPYYPDSYQDAHVKPKHPSGESYVSPSAPSTYLLVHLPICSPSGGRRLPQTPTDSISNGYTNGAPQPPPHSYATRYPYSGLPSDPRPGSRQSPETHRHDPASPVSMPVPHTNGAIANDYNWRPSSSQSSLYSGNGSVSVTRQPSTMPNGAQAPRIPGYDHRYEEQVNTPESIDDMYADVEPAPPAPAVAVRPPPPLPTPGAAETLQPGYRNGDPAGRSYSPAQPAQGGSLYAPPCTSTTTTTSTQSSLGYSDDVPPHSASTPATSLDRGDSYSSYISRGNEKESWTPQATYKPLTPPGSGGGPVTSLHHQHQYGSPPPAAYESAPLPPPPPISYQTSVDAGAGAGPSHHAPSASQPSATATIHAQPLAGSSGRTPRRDHDLLKALEDIKKPLVEDHEDYEEGEDYFDEDDPSEEGDDRFFNPALLSHIAVRLKDKVPRGTHVKGNIPYPRAFTGKDIVSTIQTQIQRELLITHGISTSDRRAALQVARSLQSQLFFYEVEWGGRVLQDGVEDVYMFLDDIEGASDSRFEQEELPTGVITLLTKCYSSSCDDENPCYSYACPRRREAMGAIPTVEEDKDEEKDEWKATVPPEILQTLPQSEINRQSIIHKVISKEKQYLHDLDTVESLFIRSLRMANPPVIRPSEIDDFIDDVFGNILDLRECNKRLLETMYVRQREQSPIIHGIGDIFLNAATEFRLAYPNYVGHYPLAEKRMKDELEHNNEFRRFLEQCARHPDARHLDLKHFLSRPAEHLQKYPITLEAIMNETTEGNPDTDFLKEAIEAIKKLQTVAQLWTFQAAMGKGPSGQLQWHNLVSEEFRKGLPKKEAKRQNILFELIKGEMDYVKDLENIEVMYVAPLREMDPPIISRDRLPQFIQDVFHNFGELHAHHRKLLNNLHEIQREEHPVINSVTAAMYDAVLNFREAYVEYIPNYPIAAYRIDDEMANNPQFKAFVEQCTRHPDAHRLDMKNFINRPIPRLLRYELLLKNILDETEDGHEDLDTIPSVLEAIKALGKETEPGVVSAKQKVEVWRYNSNLVFKQGEAIDMDLLNENRSLIHVGKLLRQPDTGFEWNSWTELFVLLFDNYLVMTKPKEKDGITKYHVYRRVCTALLYPAVLVID</sequence>
<proteinExistence type="predicted"/>
<feature type="domain" description="DH" evidence="2">
    <location>
        <begin position="1237"/>
        <end position="1428"/>
    </location>
</feature>
<dbReference type="Proteomes" id="UP001212997">
    <property type="component" value="Unassembled WGS sequence"/>
</dbReference>
<dbReference type="GO" id="GO:0035556">
    <property type="term" value="P:intracellular signal transduction"/>
    <property type="evidence" value="ECO:0007669"/>
    <property type="project" value="InterPro"/>
</dbReference>
<dbReference type="InterPro" id="IPR001331">
    <property type="entry name" value="GDS_CDC24_CS"/>
</dbReference>
<feature type="compositionally biased region" description="Basic and acidic residues" evidence="1">
    <location>
        <begin position="785"/>
        <end position="804"/>
    </location>
</feature>